<evidence type="ECO:0000256" key="1">
    <source>
        <dbReference type="SAM" id="MobiDB-lite"/>
    </source>
</evidence>
<dbReference type="EMBL" id="KI913161">
    <property type="protein sequence ID" value="ETV71274.1"/>
    <property type="molecule type" value="Genomic_DNA"/>
</dbReference>
<feature type="region of interest" description="Disordered" evidence="1">
    <location>
        <begin position="29"/>
        <end position="53"/>
    </location>
</feature>
<dbReference type="RefSeq" id="XP_009839214.1">
    <property type="nucleotide sequence ID" value="XM_009840912.1"/>
</dbReference>
<accession>W4FWU8</accession>
<evidence type="ECO:0000313" key="2">
    <source>
        <dbReference type="EMBL" id="ETV71274.1"/>
    </source>
</evidence>
<feature type="compositionally biased region" description="Gly residues" evidence="1">
    <location>
        <begin position="42"/>
        <end position="51"/>
    </location>
</feature>
<organism evidence="2">
    <name type="scientific">Aphanomyces astaci</name>
    <name type="common">Crayfish plague agent</name>
    <dbReference type="NCBI Taxonomy" id="112090"/>
    <lineage>
        <taxon>Eukaryota</taxon>
        <taxon>Sar</taxon>
        <taxon>Stramenopiles</taxon>
        <taxon>Oomycota</taxon>
        <taxon>Saprolegniomycetes</taxon>
        <taxon>Saprolegniales</taxon>
        <taxon>Verrucalvaceae</taxon>
        <taxon>Aphanomyces</taxon>
    </lineage>
</organism>
<dbReference type="AlphaFoldDB" id="W4FWU8"/>
<proteinExistence type="predicted"/>
<sequence length="112" mass="12149">MDKSTTGWNGWLSRAFGRFRRFGRRYASRTGTRGSGLERVGLGAGTTGGGASQKALRKASTSCSTRYVCRSTSEAARSWALAPQATHVLTARGFVGSKSNDRLCFVHRYAHT</sequence>
<reference evidence="2" key="1">
    <citation type="submission" date="2013-12" db="EMBL/GenBank/DDBJ databases">
        <title>The Genome Sequence of Aphanomyces astaci APO3.</title>
        <authorList>
            <consortium name="The Broad Institute Genomics Platform"/>
            <person name="Russ C."/>
            <person name="Tyler B."/>
            <person name="van West P."/>
            <person name="Dieguez-Uribeondo J."/>
            <person name="Young S.K."/>
            <person name="Zeng Q."/>
            <person name="Gargeya S."/>
            <person name="Fitzgerald M."/>
            <person name="Abouelleil A."/>
            <person name="Alvarado L."/>
            <person name="Chapman S.B."/>
            <person name="Gainer-Dewar J."/>
            <person name="Goldberg J."/>
            <person name="Griggs A."/>
            <person name="Gujja S."/>
            <person name="Hansen M."/>
            <person name="Howarth C."/>
            <person name="Imamovic A."/>
            <person name="Ireland A."/>
            <person name="Larimer J."/>
            <person name="McCowan C."/>
            <person name="Murphy C."/>
            <person name="Pearson M."/>
            <person name="Poon T.W."/>
            <person name="Priest M."/>
            <person name="Roberts A."/>
            <person name="Saif S."/>
            <person name="Shea T."/>
            <person name="Sykes S."/>
            <person name="Wortman J."/>
            <person name="Nusbaum C."/>
            <person name="Birren B."/>
        </authorList>
    </citation>
    <scope>NUCLEOTIDE SEQUENCE [LARGE SCALE GENOMIC DNA]</scope>
    <source>
        <strain evidence="2">APO3</strain>
    </source>
</reference>
<gene>
    <name evidence="2" type="ORF">H257_13412</name>
</gene>
<name>W4FWU8_APHAT</name>
<protein>
    <submittedName>
        <fullName evidence="2">Uncharacterized protein</fullName>
    </submittedName>
</protein>
<dbReference type="VEuPathDB" id="FungiDB:H257_13412"/>
<dbReference type="GeneID" id="20815408"/>